<protein>
    <recommendedName>
        <fullName evidence="6">Kinesin light chain</fullName>
    </recommendedName>
</protein>
<dbReference type="PANTHER" id="PTHR45641:SF19">
    <property type="entry name" value="NEPHROCYSTIN-3"/>
    <property type="match status" value="1"/>
</dbReference>
<evidence type="ECO:0000256" key="3">
    <source>
        <dbReference type="PROSITE-ProRule" id="PRU00339"/>
    </source>
</evidence>
<organism evidence="5">
    <name type="scientific">Helicotheca tamesis</name>
    <dbReference type="NCBI Taxonomy" id="374047"/>
    <lineage>
        <taxon>Eukaryota</taxon>
        <taxon>Sar</taxon>
        <taxon>Stramenopiles</taxon>
        <taxon>Ochrophyta</taxon>
        <taxon>Bacillariophyta</taxon>
        <taxon>Mediophyceae</taxon>
        <taxon>Lithodesmiophycidae</taxon>
        <taxon>Lithodesmiales</taxon>
        <taxon>Lithodesmiaceae</taxon>
        <taxon>Helicotheca</taxon>
    </lineage>
</organism>
<keyword evidence="1" id="KW-0677">Repeat</keyword>
<accession>A0A7S2GS08</accession>
<proteinExistence type="predicted"/>
<name>A0A7S2GS08_9STRA</name>
<evidence type="ECO:0000313" key="5">
    <source>
        <dbReference type="EMBL" id="CAD9467525.1"/>
    </source>
</evidence>
<dbReference type="PROSITE" id="PS50005">
    <property type="entry name" value="TPR"/>
    <property type="match status" value="1"/>
</dbReference>
<feature type="region of interest" description="Disordered" evidence="4">
    <location>
        <begin position="147"/>
        <end position="175"/>
    </location>
</feature>
<evidence type="ECO:0000256" key="4">
    <source>
        <dbReference type="SAM" id="MobiDB-lite"/>
    </source>
</evidence>
<evidence type="ECO:0008006" key="6">
    <source>
        <dbReference type="Google" id="ProtNLM"/>
    </source>
</evidence>
<dbReference type="Gene3D" id="1.25.40.10">
    <property type="entry name" value="Tetratricopeptide repeat domain"/>
    <property type="match status" value="1"/>
</dbReference>
<sequence>MMEEERMCASNMQDTNQTVRTKPDIATKFERELTARICALGEDHPAVAETLNALGLICHHMINDQEKALGCHTRALRIFQLQKREAYPYTDVALTLSDIANVYRKQGDFEKAIRAFIESVDTFRQGGIGDDHPRVQSALVSLAQLRPRTNSPEKEPLHAITREPLTRQASDKTET</sequence>
<gene>
    <name evidence="5" type="ORF">HTAM1171_LOCUS540</name>
</gene>
<dbReference type="PANTHER" id="PTHR45641">
    <property type="entry name" value="TETRATRICOPEPTIDE REPEAT PROTEIN (AFU_ORTHOLOGUE AFUA_6G03870)"/>
    <property type="match status" value="1"/>
</dbReference>
<keyword evidence="2 3" id="KW-0802">TPR repeat</keyword>
<feature type="compositionally biased region" description="Basic and acidic residues" evidence="4">
    <location>
        <begin position="151"/>
        <end position="175"/>
    </location>
</feature>
<dbReference type="SUPFAM" id="SSF48452">
    <property type="entry name" value="TPR-like"/>
    <property type="match status" value="1"/>
</dbReference>
<dbReference type="EMBL" id="HBGV01000846">
    <property type="protein sequence ID" value="CAD9467525.1"/>
    <property type="molecule type" value="Transcribed_RNA"/>
</dbReference>
<evidence type="ECO:0000256" key="2">
    <source>
        <dbReference type="ARBA" id="ARBA00022803"/>
    </source>
</evidence>
<reference evidence="5" key="1">
    <citation type="submission" date="2021-01" db="EMBL/GenBank/DDBJ databases">
        <authorList>
            <person name="Corre E."/>
            <person name="Pelletier E."/>
            <person name="Niang G."/>
            <person name="Scheremetjew M."/>
            <person name="Finn R."/>
            <person name="Kale V."/>
            <person name="Holt S."/>
            <person name="Cochrane G."/>
            <person name="Meng A."/>
            <person name="Brown T."/>
            <person name="Cohen L."/>
        </authorList>
    </citation>
    <scope>NUCLEOTIDE SEQUENCE</scope>
    <source>
        <strain evidence="5">CCMP826</strain>
    </source>
</reference>
<dbReference type="SMART" id="SM00028">
    <property type="entry name" value="TPR"/>
    <property type="match status" value="2"/>
</dbReference>
<dbReference type="Pfam" id="PF13424">
    <property type="entry name" value="TPR_12"/>
    <property type="match status" value="2"/>
</dbReference>
<dbReference type="AlphaFoldDB" id="A0A7S2GS08"/>
<dbReference type="InterPro" id="IPR011990">
    <property type="entry name" value="TPR-like_helical_dom_sf"/>
</dbReference>
<evidence type="ECO:0000256" key="1">
    <source>
        <dbReference type="ARBA" id="ARBA00022737"/>
    </source>
</evidence>
<feature type="repeat" description="TPR" evidence="3">
    <location>
        <begin position="93"/>
        <end position="126"/>
    </location>
</feature>
<dbReference type="InterPro" id="IPR019734">
    <property type="entry name" value="TPR_rpt"/>
</dbReference>